<dbReference type="InterPro" id="IPR038157">
    <property type="entry name" value="FeoA_core_dom"/>
</dbReference>
<keyword evidence="1" id="KW-0408">Iron</keyword>
<comment type="caution">
    <text evidence="3">The sequence shown here is derived from an EMBL/GenBank/DDBJ whole genome shotgun (WGS) entry which is preliminary data.</text>
</comment>
<proteinExistence type="predicted"/>
<dbReference type="Pfam" id="PF04023">
    <property type="entry name" value="FeoA"/>
    <property type="match status" value="1"/>
</dbReference>
<reference evidence="4" key="1">
    <citation type="submission" date="2017-09" db="EMBL/GenBank/DDBJ databases">
        <title>Metaegenomics of thermophilic ammonia-oxidizing enrichment culture.</title>
        <authorList>
            <person name="Kato S."/>
            <person name="Suzuki K."/>
        </authorList>
    </citation>
    <scope>NUCLEOTIDE SEQUENCE [LARGE SCALE GENOMIC DNA]</scope>
</reference>
<dbReference type="Proteomes" id="UP000236642">
    <property type="component" value="Unassembled WGS sequence"/>
</dbReference>
<dbReference type="SMART" id="SM00899">
    <property type="entry name" value="FeoA"/>
    <property type="match status" value="1"/>
</dbReference>
<accession>A0A2H5Y312</accession>
<evidence type="ECO:0000313" key="4">
    <source>
        <dbReference type="Proteomes" id="UP000236642"/>
    </source>
</evidence>
<gene>
    <name evidence="3" type="ORF">HRbin22_00040</name>
</gene>
<dbReference type="EMBL" id="BEHY01000001">
    <property type="protein sequence ID" value="GBD07814.1"/>
    <property type="molecule type" value="Genomic_DNA"/>
</dbReference>
<dbReference type="Gene3D" id="2.30.30.90">
    <property type="match status" value="1"/>
</dbReference>
<evidence type="ECO:0000313" key="3">
    <source>
        <dbReference type="EMBL" id="GBD07814.1"/>
    </source>
</evidence>
<dbReference type="AlphaFoldDB" id="A0A2H5Y312"/>
<dbReference type="SUPFAM" id="SSF50037">
    <property type="entry name" value="C-terminal domain of transcriptional repressors"/>
    <property type="match status" value="1"/>
</dbReference>
<evidence type="ECO:0000256" key="1">
    <source>
        <dbReference type="ARBA" id="ARBA00023004"/>
    </source>
</evidence>
<dbReference type="InterPro" id="IPR007167">
    <property type="entry name" value="Fe-transptr_FeoA-like"/>
</dbReference>
<dbReference type="GO" id="GO:0046914">
    <property type="term" value="F:transition metal ion binding"/>
    <property type="evidence" value="ECO:0007669"/>
    <property type="project" value="InterPro"/>
</dbReference>
<feature type="domain" description="Ferrous iron transporter FeoA-like" evidence="2">
    <location>
        <begin position="69"/>
        <end position="139"/>
    </location>
</feature>
<sequence length="145" mass="16002">MRVQCPMCGHEYDPSDLRCHVECPMGARCTLICCPQCGYQMPDLERSTSARWFRGLLSRLRPARERSHATLADVPPGQSVVVMEIEDVAGDRLARLAHLGVLPGAVVRVLRRRPVWIVEVDGATLALDPDVAARIRVSPMEGSSL</sequence>
<name>A0A2H5Y312_9CHLR</name>
<protein>
    <recommendedName>
        <fullName evidence="2">Ferrous iron transporter FeoA-like domain-containing protein</fullName>
    </recommendedName>
</protein>
<organism evidence="3 4">
    <name type="scientific">Candidatus Thermoflexus japonica</name>
    <dbReference type="NCBI Taxonomy" id="2035417"/>
    <lineage>
        <taxon>Bacteria</taxon>
        <taxon>Bacillati</taxon>
        <taxon>Chloroflexota</taxon>
        <taxon>Thermoflexia</taxon>
        <taxon>Thermoflexales</taxon>
        <taxon>Thermoflexaceae</taxon>
        <taxon>Thermoflexus</taxon>
    </lineage>
</organism>
<evidence type="ECO:0000259" key="2">
    <source>
        <dbReference type="SMART" id="SM00899"/>
    </source>
</evidence>
<dbReference type="InterPro" id="IPR008988">
    <property type="entry name" value="Transcriptional_repressor_C"/>
</dbReference>